<proteinExistence type="predicted"/>
<name>A0A5J4RRP8_9ZZZZ</name>
<dbReference type="PROSITE" id="PS51257">
    <property type="entry name" value="PROKAR_LIPOPROTEIN"/>
    <property type="match status" value="1"/>
</dbReference>
<sequence>MLYKKFFKLTMFLFVAGVLLSCNETDKP</sequence>
<reference evidence="1" key="1">
    <citation type="submission" date="2019-03" db="EMBL/GenBank/DDBJ databases">
        <title>Single cell metagenomics reveals metabolic interactions within the superorganism composed of flagellate Streblomastix strix and complex community of Bacteroidetes bacteria on its surface.</title>
        <authorList>
            <person name="Treitli S.C."/>
            <person name="Kolisko M."/>
            <person name="Husnik F."/>
            <person name="Keeling P."/>
            <person name="Hampl V."/>
        </authorList>
    </citation>
    <scope>NUCLEOTIDE SEQUENCE</scope>
    <source>
        <strain evidence="1">STM</strain>
    </source>
</reference>
<accession>A0A5J4RRP8</accession>
<organism evidence="1">
    <name type="scientific">termite gut metagenome</name>
    <dbReference type="NCBI Taxonomy" id="433724"/>
    <lineage>
        <taxon>unclassified sequences</taxon>
        <taxon>metagenomes</taxon>
        <taxon>organismal metagenomes</taxon>
    </lineage>
</organism>
<feature type="non-terminal residue" evidence="1">
    <location>
        <position position="28"/>
    </location>
</feature>
<dbReference type="AlphaFoldDB" id="A0A5J4RRP8"/>
<comment type="caution">
    <text evidence="1">The sequence shown here is derived from an EMBL/GenBank/DDBJ whole genome shotgun (WGS) entry which is preliminary data.</text>
</comment>
<gene>
    <name evidence="1" type="ORF">EZS27_015492</name>
</gene>
<evidence type="ECO:0000313" key="1">
    <source>
        <dbReference type="EMBL" id="KAA6336338.1"/>
    </source>
</evidence>
<protein>
    <submittedName>
        <fullName evidence="1">Uncharacterized protein</fullName>
    </submittedName>
</protein>
<dbReference type="EMBL" id="SNRY01000804">
    <property type="protein sequence ID" value="KAA6336338.1"/>
    <property type="molecule type" value="Genomic_DNA"/>
</dbReference>